<accession>A0AA87YV45</accession>
<sequence length="41" mass="4466">MEFLGKTTPRLIVESVVLHLVRQAKKGHLIPTDSLGAQQPG</sequence>
<dbReference type="AlphaFoldDB" id="A0AA87YV45"/>
<keyword evidence="2" id="KW-1185">Reference proteome</keyword>
<gene>
    <name evidence="1" type="ORF">TIFTF001_048617</name>
</gene>
<dbReference type="EMBL" id="BTGU01006347">
    <property type="protein sequence ID" value="GMN19445.1"/>
    <property type="molecule type" value="Genomic_DNA"/>
</dbReference>
<proteinExistence type="predicted"/>
<dbReference type="Proteomes" id="UP001187192">
    <property type="component" value="Unassembled WGS sequence"/>
</dbReference>
<protein>
    <submittedName>
        <fullName evidence="1">Uncharacterized protein</fullName>
    </submittedName>
</protein>
<comment type="caution">
    <text evidence="1">The sequence shown here is derived from an EMBL/GenBank/DDBJ whole genome shotgun (WGS) entry which is preliminary data.</text>
</comment>
<name>A0AA87YV45_FICCA</name>
<organism evidence="1 2">
    <name type="scientific">Ficus carica</name>
    <name type="common">Common fig</name>
    <dbReference type="NCBI Taxonomy" id="3494"/>
    <lineage>
        <taxon>Eukaryota</taxon>
        <taxon>Viridiplantae</taxon>
        <taxon>Streptophyta</taxon>
        <taxon>Embryophyta</taxon>
        <taxon>Tracheophyta</taxon>
        <taxon>Spermatophyta</taxon>
        <taxon>Magnoliopsida</taxon>
        <taxon>eudicotyledons</taxon>
        <taxon>Gunneridae</taxon>
        <taxon>Pentapetalae</taxon>
        <taxon>rosids</taxon>
        <taxon>fabids</taxon>
        <taxon>Rosales</taxon>
        <taxon>Moraceae</taxon>
        <taxon>Ficeae</taxon>
        <taxon>Ficus</taxon>
    </lineage>
</organism>
<reference evidence="1" key="1">
    <citation type="submission" date="2023-07" db="EMBL/GenBank/DDBJ databases">
        <title>draft genome sequence of fig (Ficus carica).</title>
        <authorList>
            <person name="Takahashi T."/>
            <person name="Nishimura K."/>
        </authorList>
    </citation>
    <scope>NUCLEOTIDE SEQUENCE</scope>
</reference>
<evidence type="ECO:0000313" key="1">
    <source>
        <dbReference type="EMBL" id="GMN19445.1"/>
    </source>
</evidence>
<evidence type="ECO:0000313" key="2">
    <source>
        <dbReference type="Proteomes" id="UP001187192"/>
    </source>
</evidence>